<dbReference type="InterPro" id="IPR014352">
    <property type="entry name" value="FERM/acyl-CoA-bd_prot_sf"/>
</dbReference>
<organism evidence="4 5">
    <name type="scientific">Oopsacas minuta</name>
    <dbReference type="NCBI Taxonomy" id="111878"/>
    <lineage>
        <taxon>Eukaryota</taxon>
        <taxon>Metazoa</taxon>
        <taxon>Porifera</taxon>
        <taxon>Hexactinellida</taxon>
        <taxon>Hexasterophora</taxon>
        <taxon>Lyssacinosida</taxon>
        <taxon>Leucopsacidae</taxon>
        <taxon>Oopsacas</taxon>
    </lineage>
</organism>
<keyword evidence="5" id="KW-1185">Reference proteome</keyword>
<protein>
    <submittedName>
        <fullName evidence="4">Acyl-CoA-binding domain-containing protein 5A-like</fullName>
    </submittedName>
</protein>
<comment type="caution">
    <text evidence="4">The sequence shown here is derived from an EMBL/GenBank/DDBJ whole genome shotgun (WGS) entry which is preliminary data.</text>
</comment>
<dbReference type="Gene3D" id="1.20.80.10">
    <property type="match status" value="1"/>
</dbReference>
<dbReference type="Pfam" id="PF00887">
    <property type="entry name" value="ACBP"/>
    <property type="match status" value="1"/>
</dbReference>
<evidence type="ECO:0000259" key="3">
    <source>
        <dbReference type="PROSITE" id="PS51228"/>
    </source>
</evidence>
<dbReference type="InterPro" id="IPR035984">
    <property type="entry name" value="Acyl-CoA-binding_sf"/>
</dbReference>
<dbReference type="Proteomes" id="UP001165289">
    <property type="component" value="Unassembled WGS sequence"/>
</dbReference>
<gene>
    <name evidence="4" type="ORF">LOD99_1359</name>
</gene>
<evidence type="ECO:0000313" key="5">
    <source>
        <dbReference type="Proteomes" id="UP001165289"/>
    </source>
</evidence>
<evidence type="ECO:0000313" key="4">
    <source>
        <dbReference type="EMBL" id="KAI6656564.1"/>
    </source>
</evidence>
<comment type="similarity">
    <text evidence="1">Belongs to the ACBP family.</text>
</comment>
<sequence>MASAGDLETKFKKAADFFKAYPKGGKIQLSNDQQLKFYSLFKIATVGKCNIAAPGVTDLVGKAKYDAWNGLGDKSKNDAMTEYIQALMVVLNEHDKTPAEETLLKEIAV</sequence>
<feature type="domain" description="ACB" evidence="3">
    <location>
        <begin position="7"/>
        <end position="96"/>
    </location>
</feature>
<proteinExistence type="inferred from homology"/>
<keyword evidence="2" id="KW-0446">Lipid-binding</keyword>
<dbReference type="PROSITE" id="PS51228">
    <property type="entry name" value="ACB_2"/>
    <property type="match status" value="1"/>
</dbReference>
<name>A0AAV7K5P1_9METZ</name>
<dbReference type="InterPro" id="IPR000582">
    <property type="entry name" value="Acyl-CoA-binding_protein"/>
</dbReference>
<accession>A0AAV7K5P1</accession>
<evidence type="ECO:0000256" key="1">
    <source>
        <dbReference type="ARBA" id="ARBA00005567"/>
    </source>
</evidence>
<dbReference type="EMBL" id="JAKMXF010000144">
    <property type="protein sequence ID" value="KAI6656564.1"/>
    <property type="molecule type" value="Genomic_DNA"/>
</dbReference>
<evidence type="ECO:0000256" key="2">
    <source>
        <dbReference type="ARBA" id="ARBA00023121"/>
    </source>
</evidence>
<dbReference type="PRINTS" id="PR00689">
    <property type="entry name" value="ACOABINDINGP"/>
</dbReference>
<dbReference type="GO" id="GO:0006631">
    <property type="term" value="P:fatty acid metabolic process"/>
    <property type="evidence" value="ECO:0007669"/>
    <property type="project" value="TreeGrafter"/>
</dbReference>
<reference evidence="4 5" key="1">
    <citation type="journal article" date="2023" name="BMC Biol.">
        <title>The compact genome of the sponge Oopsacas minuta (Hexactinellida) is lacking key metazoan core genes.</title>
        <authorList>
            <person name="Santini S."/>
            <person name="Schenkelaars Q."/>
            <person name="Jourda C."/>
            <person name="Duchesne M."/>
            <person name="Belahbib H."/>
            <person name="Rocher C."/>
            <person name="Selva M."/>
            <person name="Riesgo A."/>
            <person name="Vervoort M."/>
            <person name="Leys S.P."/>
            <person name="Kodjabachian L."/>
            <person name="Le Bivic A."/>
            <person name="Borchiellini C."/>
            <person name="Claverie J.M."/>
            <person name="Renard E."/>
        </authorList>
    </citation>
    <scope>NUCLEOTIDE SEQUENCE [LARGE SCALE GENOMIC DNA]</scope>
    <source>
        <strain evidence="4">SPO-2</strain>
    </source>
</reference>
<dbReference type="PANTHER" id="PTHR23310">
    <property type="entry name" value="ACYL-COA-BINDING PROTEIN, ACBP"/>
    <property type="match status" value="1"/>
</dbReference>
<dbReference type="SUPFAM" id="SSF47027">
    <property type="entry name" value="Acyl-CoA binding protein"/>
    <property type="match status" value="1"/>
</dbReference>
<dbReference type="GO" id="GO:0000062">
    <property type="term" value="F:fatty-acyl-CoA binding"/>
    <property type="evidence" value="ECO:0007669"/>
    <property type="project" value="InterPro"/>
</dbReference>
<dbReference type="AlphaFoldDB" id="A0AAV7K5P1"/>
<dbReference type="PANTHER" id="PTHR23310:SF62">
    <property type="entry name" value="ACYL-COA BINDING PROTEIN 1, ISOFORM A"/>
    <property type="match status" value="1"/>
</dbReference>